<dbReference type="InterPro" id="IPR036709">
    <property type="entry name" value="Autotransporte_beta_dom_sf"/>
</dbReference>
<dbReference type="Pfam" id="PF12099">
    <property type="entry name" value="DUF3575"/>
    <property type="match status" value="1"/>
</dbReference>
<dbReference type="EMBL" id="VVXK01000001">
    <property type="protein sequence ID" value="KAA2371899.1"/>
    <property type="molecule type" value="Genomic_DNA"/>
</dbReference>
<dbReference type="Proteomes" id="UP000323567">
    <property type="component" value="Unassembled WGS sequence"/>
</dbReference>
<dbReference type="AlphaFoldDB" id="A0A5B3GFY4"/>
<evidence type="ECO:0000313" key="1">
    <source>
        <dbReference type="EMBL" id="KAA2371899.1"/>
    </source>
</evidence>
<dbReference type="Proteomes" id="UP000322658">
    <property type="component" value="Unassembled WGS sequence"/>
</dbReference>
<organism evidence="1 4">
    <name type="scientific">Alistipes shahii</name>
    <dbReference type="NCBI Taxonomy" id="328814"/>
    <lineage>
        <taxon>Bacteria</taxon>
        <taxon>Pseudomonadati</taxon>
        <taxon>Bacteroidota</taxon>
        <taxon>Bacteroidia</taxon>
        <taxon>Bacteroidales</taxon>
        <taxon>Rikenellaceae</taxon>
        <taxon>Alistipes</taxon>
    </lineage>
</organism>
<comment type="caution">
    <text evidence="1">The sequence shown here is derived from an EMBL/GenBank/DDBJ whole genome shotgun (WGS) entry which is preliminary data.</text>
</comment>
<reference evidence="3 4" key="1">
    <citation type="journal article" date="2019" name="Nat. Med.">
        <title>A library of human gut bacterial isolates paired with longitudinal multiomics data enables mechanistic microbiome research.</title>
        <authorList>
            <person name="Poyet M."/>
            <person name="Groussin M."/>
            <person name="Gibbons S.M."/>
            <person name="Avila-Pacheco J."/>
            <person name="Jiang X."/>
            <person name="Kearney S.M."/>
            <person name="Perrotta A.R."/>
            <person name="Berdy B."/>
            <person name="Zhao S."/>
            <person name="Lieberman T.D."/>
            <person name="Swanson P.K."/>
            <person name="Smith M."/>
            <person name="Roesemann S."/>
            <person name="Alexander J.E."/>
            <person name="Rich S.A."/>
            <person name="Livny J."/>
            <person name="Vlamakis H."/>
            <person name="Clish C."/>
            <person name="Bullock K."/>
            <person name="Deik A."/>
            <person name="Scott J."/>
            <person name="Pierce K.A."/>
            <person name="Xavier R.J."/>
            <person name="Alm E.J."/>
        </authorList>
    </citation>
    <scope>NUCLEOTIDE SEQUENCE [LARGE SCALE GENOMIC DNA]</scope>
    <source>
        <strain evidence="2 3">BIOML-A1</strain>
        <strain evidence="1 4">BIOML-A2</strain>
    </source>
</reference>
<accession>A0A5B3GFY4</accession>
<sequence>MATGTDFWAGSDMCKHESICVSMNMNKKILPALLLAVCCWAGASAQQVAVKTNLLYWAAATPNVGAEVAVGKHSTLGFSANYNPWTIGSDNKIQHWFIRPEYRYWVTEKYTRLFFGVHAIGGKFEVGGFKLPFIGDKVFKGLQTNYYKGSFVGAGISIGYQFYVSPHWNLELSAGAGLARLSYHAEPVSGPKRSSYVDSKRFLPIPTEIGVTFVYLFNSKK</sequence>
<protein>
    <submittedName>
        <fullName evidence="1">DUF3575 domain-containing protein</fullName>
    </submittedName>
</protein>
<gene>
    <name evidence="2" type="ORF">F2Y07_06930</name>
    <name evidence="1" type="ORF">F2Y13_00055</name>
</gene>
<name>A0A5B3GFY4_9BACT</name>
<proteinExistence type="predicted"/>
<evidence type="ECO:0000313" key="4">
    <source>
        <dbReference type="Proteomes" id="UP000323567"/>
    </source>
</evidence>
<evidence type="ECO:0000313" key="3">
    <source>
        <dbReference type="Proteomes" id="UP000322658"/>
    </source>
</evidence>
<dbReference type="SUPFAM" id="SSF103515">
    <property type="entry name" value="Autotransporter"/>
    <property type="match status" value="1"/>
</dbReference>
<dbReference type="EMBL" id="VVXJ01000013">
    <property type="protein sequence ID" value="KAA2375729.1"/>
    <property type="molecule type" value="Genomic_DNA"/>
</dbReference>
<evidence type="ECO:0000313" key="2">
    <source>
        <dbReference type="EMBL" id="KAA2375729.1"/>
    </source>
</evidence>
<dbReference type="InterPro" id="IPR021958">
    <property type="entry name" value="DUF3575"/>
</dbReference>